<keyword evidence="2" id="KW-1185">Reference proteome</keyword>
<sequence>MQSLKTIPFISDSIAALIQLVDGPRFCILSRRQLVKRMRKSMRPLLPSRTIPDSPHRVCVGGYSEEGEKTDDERLKIVTLTFAALSPFPQYLFTLHSVWMCFILFIIPRPL</sequence>
<protein>
    <submittedName>
        <fullName evidence="1">Uncharacterized protein</fullName>
    </submittedName>
</protein>
<proteinExistence type="predicted"/>
<dbReference type="AlphaFoldDB" id="A0A8X6JQ04"/>
<dbReference type="EMBL" id="BMAW01041425">
    <property type="protein sequence ID" value="GFS28457.1"/>
    <property type="molecule type" value="Genomic_DNA"/>
</dbReference>
<accession>A0A8X6JQ04</accession>
<evidence type="ECO:0000313" key="2">
    <source>
        <dbReference type="Proteomes" id="UP000887013"/>
    </source>
</evidence>
<organism evidence="1 2">
    <name type="scientific">Nephila pilipes</name>
    <name type="common">Giant wood spider</name>
    <name type="synonym">Nephila maculata</name>
    <dbReference type="NCBI Taxonomy" id="299642"/>
    <lineage>
        <taxon>Eukaryota</taxon>
        <taxon>Metazoa</taxon>
        <taxon>Ecdysozoa</taxon>
        <taxon>Arthropoda</taxon>
        <taxon>Chelicerata</taxon>
        <taxon>Arachnida</taxon>
        <taxon>Araneae</taxon>
        <taxon>Araneomorphae</taxon>
        <taxon>Entelegynae</taxon>
        <taxon>Araneoidea</taxon>
        <taxon>Nephilidae</taxon>
        <taxon>Nephila</taxon>
    </lineage>
</organism>
<reference evidence="1" key="1">
    <citation type="submission" date="2020-08" db="EMBL/GenBank/DDBJ databases">
        <title>Multicomponent nature underlies the extraordinary mechanical properties of spider dragline silk.</title>
        <authorList>
            <person name="Kono N."/>
            <person name="Nakamura H."/>
            <person name="Mori M."/>
            <person name="Yoshida Y."/>
            <person name="Ohtoshi R."/>
            <person name="Malay A.D."/>
            <person name="Moran D.A.P."/>
            <person name="Tomita M."/>
            <person name="Numata K."/>
            <person name="Arakawa K."/>
        </authorList>
    </citation>
    <scope>NUCLEOTIDE SEQUENCE</scope>
</reference>
<name>A0A8X6JQ04_NEPPI</name>
<evidence type="ECO:0000313" key="1">
    <source>
        <dbReference type="EMBL" id="GFS28457.1"/>
    </source>
</evidence>
<gene>
    <name evidence="1" type="ORF">NPIL_76761</name>
</gene>
<comment type="caution">
    <text evidence="1">The sequence shown here is derived from an EMBL/GenBank/DDBJ whole genome shotgun (WGS) entry which is preliminary data.</text>
</comment>
<dbReference type="Proteomes" id="UP000887013">
    <property type="component" value="Unassembled WGS sequence"/>
</dbReference>